<protein>
    <recommendedName>
        <fullName evidence="1">HTH cro/C1-type domain-containing protein</fullName>
    </recommendedName>
</protein>
<keyword evidence="2" id="KW-0614">Plasmid</keyword>
<evidence type="ECO:0000313" key="2">
    <source>
        <dbReference type="EMBL" id="BCP67489.1"/>
    </source>
</evidence>
<gene>
    <name evidence="2" type="ORF">TthHB5018_c24230</name>
</gene>
<geneLocation type="plasmid" evidence="2 3">
    <name>pHB5018c</name>
</geneLocation>
<dbReference type="InterPro" id="IPR001387">
    <property type="entry name" value="Cro/C1-type_HTH"/>
</dbReference>
<dbReference type="Gene3D" id="1.10.260.40">
    <property type="entry name" value="lambda repressor-like DNA-binding domains"/>
    <property type="match status" value="1"/>
</dbReference>
<organism evidence="2 3">
    <name type="scientific">Thermus thermophilus</name>
    <dbReference type="NCBI Taxonomy" id="274"/>
    <lineage>
        <taxon>Bacteria</taxon>
        <taxon>Thermotogati</taxon>
        <taxon>Deinococcota</taxon>
        <taxon>Deinococci</taxon>
        <taxon>Thermales</taxon>
        <taxon>Thermaceae</taxon>
        <taxon>Thermus</taxon>
    </lineage>
</organism>
<dbReference type="SMART" id="SM00530">
    <property type="entry name" value="HTH_XRE"/>
    <property type="match status" value="1"/>
</dbReference>
<dbReference type="AlphaFoldDB" id="A0A7R7TG55"/>
<dbReference type="PROSITE" id="PS50943">
    <property type="entry name" value="HTH_CROC1"/>
    <property type="match status" value="1"/>
</dbReference>
<dbReference type="SUPFAM" id="SSF47413">
    <property type="entry name" value="lambda repressor-like DNA-binding domains"/>
    <property type="match status" value="1"/>
</dbReference>
<dbReference type="EMBL" id="AP024272">
    <property type="protein sequence ID" value="BCP67489.1"/>
    <property type="molecule type" value="Genomic_DNA"/>
</dbReference>
<dbReference type="InterPro" id="IPR010982">
    <property type="entry name" value="Lambda_DNA-bd_dom_sf"/>
</dbReference>
<accession>A0A7R7TG55</accession>
<sequence>MAMPRTSKRPLPRHVLRIGERRRELGLTQEELARMAGFSTSLMAKIERGAVDPKALSAQYLVGLARALGLTLSEVMGEEVPGDDLGSVPFTLPVYTSPEELEEGKLASRAFLAPAELPRGAVVERLAFLEVPGRWLATLDLPFPTARRVWVLTELRPLLQPQAVYLGKAQGYAAFFPHEALERDRLALYPLHPDLPTLWLEEERPEVLGLVRGWRVL</sequence>
<dbReference type="GO" id="GO:0003677">
    <property type="term" value="F:DNA binding"/>
    <property type="evidence" value="ECO:0007669"/>
    <property type="project" value="InterPro"/>
</dbReference>
<dbReference type="Proteomes" id="UP000596099">
    <property type="component" value="Plasmid pHB5018c"/>
</dbReference>
<dbReference type="Pfam" id="PF01381">
    <property type="entry name" value="HTH_3"/>
    <property type="match status" value="1"/>
</dbReference>
<proteinExistence type="predicted"/>
<feature type="domain" description="HTH cro/C1-type" evidence="1">
    <location>
        <begin position="18"/>
        <end position="75"/>
    </location>
</feature>
<reference evidence="3" key="1">
    <citation type="submission" date="2021-01" db="EMBL/GenBank/DDBJ databases">
        <title>Complete Genome Sequence of Thermus thermophilus Strain HB5018, Isolated from Mine Onsen Hot Spring.</title>
        <authorList>
            <person name="Miyazaki K."/>
            <person name="Moriya T."/>
            <person name="Nemoto N."/>
            <person name="Oshima T."/>
            <person name="Yura K."/>
            <person name="Bessho Y."/>
        </authorList>
    </citation>
    <scope>NUCLEOTIDE SEQUENCE [LARGE SCALE GENOMIC DNA]</scope>
    <source>
        <strain evidence="3">HB5018</strain>
        <plasmid evidence="3">pHB5018c</plasmid>
    </source>
</reference>
<name>A0A7R7TG55_THETH</name>
<dbReference type="CDD" id="cd00093">
    <property type="entry name" value="HTH_XRE"/>
    <property type="match status" value="1"/>
</dbReference>
<evidence type="ECO:0000259" key="1">
    <source>
        <dbReference type="PROSITE" id="PS50943"/>
    </source>
</evidence>
<evidence type="ECO:0000313" key="3">
    <source>
        <dbReference type="Proteomes" id="UP000596099"/>
    </source>
</evidence>